<organism evidence="1 2">
    <name type="scientific">Salmonella diarizonae</name>
    <dbReference type="NCBI Taxonomy" id="59204"/>
    <lineage>
        <taxon>Bacteria</taxon>
        <taxon>Pseudomonadati</taxon>
        <taxon>Pseudomonadota</taxon>
        <taxon>Gammaproteobacteria</taxon>
        <taxon>Enterobacterales</taxon>
        <taxon>Enterobacteriaceae</taxon>
        <taxon>Salmonella</taxon>
    </lineage>
</organism>
<dbReference type="Proteomes" id="UP000254633">
    <property type="component" value="Unassembled WGS sequence"/>
</dbReference>
<sequence>MLLRAVYVVIADVPGNDISGHHDFYGVSPDQTK</sequence>
<protein>
    <submittedName>
        <fullName evidence="1">Uncharacterized protein</fullName>
    </submittedName>
</protein>
<dbReference type="AlphaFoldDB" id="A0A379U1N0"/>
<dbReference type="EMBL" id="UGXH01000003">
    <property type="protein sequence ID" value="SUG56748.1"/>
    <property type="molecule type" value="Genomic_DNA"/>
</dbReference>
<evidence type="ECO:0000313" key="2">
    <source>
        <dbReference type="Proteomes" id="UP000254633"/>
    </source>
</evidence>
<reference evidence="1 2" key="1">
    <citation type="submission" date="2018-06" db="EMBL/GenBank/DDBJ databases">
        <authorList>
            <consortium name="Pathogen Informatics"/>
            <person name="Doyle S."/>
        </authorList>
    </citation>
    <scope>NUCLEOTIDE SEQUENCE [LARGE SCALE GENOMIC DNA]</scope>
    <source>
        <strain evidence="1 2">NCTC10060</strain>
    </source>
</reference>
<gene>
    <name evidence="1" type="ORF">NCTC10060_03936</name>
</gene>
<proteinExistence type="predicted"/>
<accession>A0A379U1N0</accession>
<name>A0A379U1N0_SALDZ</name>
<evidence type="ECO:0000313" key="1">
    <source>
        <dbReference type="EMBL" id="SUG56748.1"/>
    </source>
</evidence>